<sequence>MDMIKHEAAEQAKDFQCIYNHNLPPYMVIFDPKLSQNERILCLKCMEDFDRITKMVTFKKAQQMVEEKQIKKNEILENVIQPNIRQVELLQKNLHQLKSFVNQEFDQLIENTCEWIKNFDQIRKFHKNYNLVQELDKLIKNERNENIDESLFIQEITKINLSLSIKINSKLEQFKNFNDYTKCSQILQNIINTEMSECSTDLEKSTIETQMTDSIESISNSNIDSIEKNLAYYRELEQIQYYIYEDLQNLVNLLYSFKAVNEHFKNNLKHPMITVSRNKIILQLNLSNGIYLDLQQQYQKNPFKYVLLEEKKNALKIINQFAQALGIDYQSYIDYFKSNSLSEIISFKQQNLEKVTFSGSSNSQQTTNIFLQTQKNEKIFSHWINSKTYNSKSFDSFIFKAISYKQLTEIKLLSNFPISNQNSSDK</sequence>
<proteinExistence type="predicted"/>
<organism evidence="1 2">
    <name type="scientific">Paramecium sonneborni</name>
    <dbReference type="NCBI Taxonomy" id="65129"/>
    <lineage>
        <taxon>Eukaryota</taxon>
        <taxon>Sar</taxon>
        <taxon>Alveolata</taxon>
        <taxon>Ciliophora</taxon>
        <taxon>Intramacronucleata</taxon>
        <taxon>Oligohymenophorea</taxon>
        <taxon>Peniculida</taxon>
        <taxon>Parameciidae</taxon>
        <taxon>Paramecium</taxon>
    </lineage>
</organism>
<dbReference type="Proteomes" id="UP000692954">
    <property type="component" value="Unassembled WGS sequence"/>
</dbReference>
<dbReference type="OrthoDB" id="308947at2759"/>
<dbReference type="AlphaFoldDB" id="A0A8S1NXI2"/>
<keyword evidence="2" id="KW-1185">Reference proteome</keyword>
<accession>A0A8S1NXI2</accession>
<evidence type="ECO:0000313" key="2">
    <source>
        <dbReference type="Proteomes" id="UP000692954"/>
    </source>
</evidence>
<reference evidence="1" key="1">
    <citation type="submission" date="2021-01" db="EMBL/GenBank/DDBJ databases">
        <authorList>
            <consortium name="Genoscope - CEA"/>
            <person name="William W."/>
        </authorList>
    </citation>
    <scope>NUCLEOTIDE SEQUENCE</scope>
</reference>
<name>A0A8S1NXI2_9CILI</name>
<comment type="caution">
    <text evidence="1">The sequence shown here is derived from an EMBL/GenBank/DDBJ whole genome shotgun (WGS) entry which is preliminary data.</text>
</comment>
<dbReference type="EMBL" id="CAJJDN010000063">
    <property type="protein sequence ID" value="CAD8094686.1"/>
    <property type="molecule type" value="Genomic_DNA"/>
</dbReference>
<protein>
    <submittedName>
        <fullName evidence="1">Uncharacterized protein</fullName>
    </submittedName>
</protein>
<evidence type="ECO:0000313" key="1">
    <source>
        <dbReference type="EMBL" id="CAD8094686.1"/>
    </source>
</evidence>
<gene>
    <name evidence="1" type="ORF">PSON_ATCC_30995.1.T0630007</name>
</gene>